<dbReference type="Gene3D" id="1.25.40.10">
    <property type="entry name" value="Tetratricopeptide repeat domain"/>
    <property type="match status" value="2"/>
</dbReference>
<accession>A0A835LYS1</accession>
<dbReference type="InterPro" id="IPR046960">
    <property type="entry name" value="PPR_At4g14850-like_plant"/>
</dbReference>
<dbReference type="AlphaFoldDB" id="A0A835LYS1"/>
<evidence type="ECO:0000313" key="5">
    <source>
        <dbReference type="Proteomes" id="UP000631114"/>
    </source>
</evidence>
<comment type="caution">
    <text evidence="4">The sequence shown here is derived from an EMBL/GenBank/DDBJ whole genome shotgun (WGS) entry which is preliminary data.</text>
</comment>
<dbReference type="InterPro" id="IPR002885">
    <property type="entry name" value="PPR_rpt"/>
</dbReference>
<dbReference type="GO" id="GO:0009451">
    <property type="term" value="P:RNA modification"/>
    <property type="evidence" value="ECO:0007669"/>
    <property type="project" value="InterPro"/>
</dbReference>
<dbReference type="InterPro" id="IPR011990">
    <property type="entry name" value="TPR-like_helical_dom_sf"/>
</dbReference>
<keyword evidence="3" id="KW-1133">Transmembrane helix</keyword>
<dbReference type="Pfam" id="PF01535">
    <property type="entry name" value="PPR"/>
    <property type="match status" value="1"/>
</dbReference>
<dbReference type="PANTHER" id="PTHR47926:SF365">
    <property type="entry name" value="DYW DOMAIN-CONTAINING PROTEIN"/>
    <property type="match status" value="1"/>
</dbReference>
<gene>
    <name evidence="4" type="ORF">IFM89_000427</name>
</gene>
<dbReference type="Pfam" id="PF13041">
    <property type="entry name" value="PPR_2"/>
    <property type="match status" value="1"/>
</dbReference>
<dbReference type="PANTHER" id="PTHR47926">
    <property type="entry name" value="PENTATRICOPEPTIDE REPEAT-CONTAINING PROTEIN"/>
    <property type="match status" value="1"/>
</dbReference>
<dbReference type="OrthoDB" id="1868351at2759"/>
<keyword evidence="3" id="KW-0812">Transmembrane</keyword>
<keyword evidence="3" id="KW-0472">Membrane</keyword>
<dbReference type="NCBIfam" id="TIGR00756">
    <property type="entry name" value="PPR"/>
    <property type="match status" value="2"/>
</dbReference>
<organism evidence="4 5">
    <name type="scientific">Coptis chinensis</name>
    <dbReference type="NCBI Taxonomy" id="261450"/>
    <lineage>
        <taxon>Eukaryota</taxon>
        <taxon>Viridiplantae</taxon>
        <taxon>Streptophyta</taxon>
        <taxon>Embryophyta</taxon>
        <taxon>Tracheophyta</taxon>
        <taxon>Spermatophyta</taxon>
        <taxon>Magnoliopsida</taxon>
        <taxon>Ranunculales</taxon>
        <taxon>Ranunculaceae</taxon>
        <taxon>Coptidoideae</taxon>
        <taxon>Coptis</taxon>
    </lineage>
</organism>
<keyword evidence="5" id="KW-1185">Reference proteome</keyword>
<name>A0A835LYS1_9MAGN</name>
<reference evidence="4 5" key="1">
    <citation type="submission" date="2020-10" db="EMBL/GenBank/DDBJ databases">
        <title>The Coptis chinensis genome and diversification of protoberbering-type alkaloids.</title>
        <authorList>
            <person name="Wang B."/>
            <person name="Shu S."/>
            <person name="Song C."/>
            <person name="Liu Y."/>
        </authorList>
    </citation>
    <scope>NUCLEOTIDE SEQUENCE [LARGE SCALE GENOMIC DNA]</scope>
    <source>
        <strain evidence="4">HL-2020</strain>
        <tissue evidence="4">Leaf</tissue>
    </source>
</reference>
<evidence type="ECO:0008006" key="6">
    <source>
        <dbReference type="Google" id="ProtNLM"/>
    </source>
</evidence>
<feature type="repeat" description="PPR" evidence="2">
    <location>
        <begin position="5"/>
        <end position="39"/>
    </location>
</feature>
<sequence>MSNRDSASWNSIINGYVRVGDVDTAHRIFYQMPMKNVGSWNIMISGYLNKAHNPGYGLKLFREMIKMGVRGTDTTFVVVLTACGRLARLKEDKSVHGSMIKNFGMSTLIIKIALKDMYSKCRRVDAARRVFDSVLVRNIVSWNAMILGYCIHGCPDDSISLFHEMTGIMHYDDDYGGGRKERKISKAAEQLVIPYEITFIGVLCACARGGLLSDGRTSILISKTVEQKNPMVFLSNCELEKFSLAISSKESNSNVSLAILRWQVVVLAGGYSVVSVCWLVCVCGGDVRCGVGGRWFSGVVFGVCRLVSVAASCMLPPSCDLDDLADVDLLCWCSSLMLMLPAVLLDMCVICNFFIMSTFLCNHTL</sequence>
<evidence type="ECO:0000256" key="3">
    <source>
        <dbReference type="SAM" id="Phobius"/>
    </source>
</evidence>
<dbReference type="GO" id="GO:0003723">
    <property type="term" value="F:RNA binding"/>
    <property type="evidence" value="ECO:0007669"/>
    <property type="project" value="InterPro"/>
</dbReference>
<feature type="transmembrane region" description="Helical" evidence="3">
    <location>
        <begin position="337"/>
        <end position="361"/>
    </location>
</feature>
<dbReference type="Proteomes" id="UP000631114">
    <property type="component" value="Unassembled WGS sequence"/>
</dbReference>
<evidence type="ECO:0000256" key="2">
    <source>
        <dbReference type="PROSITE-ProRule" id="PRU00708"/>
    </source>
</evidence>
<proteinExistence type="predicted"/>
<evidence type="ECO:0000313" key="4">
    <source>
        <dbReference type="EMBL" id="KAF9612505.1"/>
    </source>
</evidence>
<dbReference type="EMBL" id="JADFTS010000003">
    <property type="protein sequence ID" value="KAF9612505.1"/>
    <property type="molecule type" value="Genomic_DNA"/>
</dbReference>
<protein>
    <recommendedName>
        <fullName evidence="6">Pentatricopeptide repeat-containing protein</fullName>
    </recommendedName>
</protein>
<keyword evidence="1" id="KW-0677">Repeat</keyword>
<feature type="transmembrane region" description="Helical" evidence="3">
    <location>
        <begin position="262"/>
        <end position="283"/>
    </location>
</feature>
<dbReference type="PROSITE" id="PS51375">
    <property type="entry name" value="PPR"/>
    <property type="match status" value="2"/>
</dbReference>
<feature type="transmembrane region" description="Helical" evidence="3">
    <location>
        <begin position="295"/>
        <end position="317"/>
    </location>
</feature>
<feature type="repeat" description="PPR" evidence="2">
    <location>
        <begin position="138"/>
        <end position="168"/>
    </location>
</feature>
<evidence type="ECO:0000256" key="1">
    <source>
        <dbReference type="ARBA" id="ARBA00022737"/>
    </source>
</evidence>